<accession>A0AAV8PLS6</accession>
<feature type="active site" evidence="6">
    <location>
        <position position="287"/>
    </location>
</feature>
<dbReference type="Proteomes" id="UP001222027">
    <property type="component" value="Unassembled WGS sequence"/>
</dbReference>
<evidence type="ECO:0000256" key="1">
    <source>
        <dbReference type="ARBA" id="ARBA00005184"/>
    </source>
</evidence>
<evidence type="ECO:0000256" key="6">
    <source>
        <dbReference type="PROSITE-ProRule" id="PRU10040"/>
    </source>
</evidence>
<feature type="domain" description="Carbohydrate-binding/sugar hydrolysis" evidence="9">
    <location>
        <begin position="173"/>
        <end position="351"/>
    </location>
</feature>
<comment type="similarity">
    <text evidence="3">In the C-terminal section; belongs to the pectinesterase family.</text>
</comment>
<evidence type="ECO:0000256" key="2">
    <source>
        <dbReference type="ARBA" id="ARBA00006027"/>
    </source>
</evidence>
<dbReference type="Gene3D" id="2.160.20.10">
    <property type="entry name" value="Single-stranded right-handed beta-helix, Pectin lyase-like"/>
    <property type="match status" value="1"/>
</dbReference>
<sequence length="449" mass="49269">MELAMLAREQILLGGLEGAAWSDCLDLHDFTVSQLNRSLGPSRRRVGDDDVWTWLSAALTNLHTCRAGLAELHVPSSWFLPLLTNASELVSNALAMTETRAEEEEEERKGGGGEFPEWSSVEDRELLRARRGDVVADLVVAKDGTGDLGSIKDAIDEASRRRGRESGRFVIYVKEGVYVENVQVGVRDLMLAGDGIGKTVVTGSRSVDGGSTTFNSATVAVTGDGFIARGITFRNTAGPAKHQAVALRCNADLAVFYRCSFEGYQDTLYAHSLRQFYRECDVHGTVDFIFGNAAAVLQDCNIYVRRPMSKQQNTITAQGRTDPSQNTGTVIQQCRVTAAPELRPVQGKFRTYLGRPWQAYSRTVFMDTYMDDLIAAAGWLEWSGGFALNTLYYGEYKNTGPGSDTSRRVRWRGHHVITDPSTALRFTVRGLLSGGSWLPATGVPFTDGL</sequence>
<dbReference type="GO" id="GO:0042545">
    <property type="term" value="P:cell wall modification"/>
    <property type="evidence" value="ECO:0007669"/>
    <property type="project" value="UniProtKB-UniRule"/>
</dbReference>
<evidence type="ECO:0000256" key="5">
    <source>
        <dbReference type="ARBA" id="ARBA00023085"/>
    </source>
</evidence>
<dbReference type="GO" id="GO:0045490">
    <property type="term" value="P:pectin catabolic process"/>
    <property type="evidence" value="ECO:0007669"/>
    <property type="project" value="UniProtKB-UniRule"/>
</dbReference>
<comment type="caution">
    <text evidence="10">The sequence shown here is derived from an EMBL/GenBank/DDBJ whole genome shotgun (WGS) entry which is preliminary data.</text>
</comment>
<dbReference type="SUPFAM" id="SSF51126">
    <property type="entry name" value="Pectin lyase-like"/>
    <property type="match status" value="1"/>
</dbReference>
<name>A0AAV8PLS6_ENSVE</name>
<dbReference type="InterPro" id="IPR006633">
    <property type="entry name" value="Carb-bd_sugar_hydrolysis-dom"/>
</dbReference>
<evidence type="ECO:0000256" key="8">
    <source>
        <dbReference type="SAM" id="MobiDB-lite"/>
    </source>
</evidence>
<gene>
    <name evidence="10" type="ORF">OPV22_015485</name>
</gene>
<evidence type="ECO:0000256" key="4">
    <source>
        <dbReference type="ARBA" id="ARBA00022801"/>
    </source>
</evidence>
<keyword evidence="11" id="KW-1185">Reference proteome</keyword>
<evidence type="ECO:0000256" key="7">
    <source>
        <dbReference type="RuleBase" id="RU000589"/>
    </source>
</evidence>
<dbReference type="PANTHER" id="PTHR31707">
    <property type="entry name" value="PECTINESTERASE"/>
    <property type="match status" value="1"/>
</dbReference>
<dbReference type="InterPro" id="IPR033131">
    <property type="entry name" value="Pectinesterase_Asp_AS"/>
</dbReference>
<dbReference type="InterPro" id="IPR012334">
    <property type="entry name" value="Pectin_lyas_fold"/>
</dbReference>
<dbReference type="AlphaFoldDB" id="A0AAV8PLS6"/>
<protein>
    <recommendedName>
        <fullName evidence="7">Pectinesterase</fullName>
        <ecNumber evidence="7">3.1.1.11</ecNumber>
    </recommendedName>
</protein>
<dbReference type="FunFam" id="2.160.20.10:FF:000001">
    <property type="entry name" value="Pectinesterase"/>
    <property type="match status" value="1"/>
</dbReference>
<dbReference type="PROSITE" id="PS00503">
    <property type="entry name" value="PECTINESTERASE_2"/>
    <property type="match status" value="1"/>
</dbReference>
<organism evidence="10 11">
    <name type="scientific">Ensete ventricosum</name>
    <name type="common">Abyssinian banana</name>
    <name type="synonym">Musa ensete</name>
    <dbReference type="NCBI Taxonomy" id="4639"/>
    <lineage>
        <taxon>Eukaryota</taxon>
        <taxon>Viridiplantae</taxon>
        <taxon>Streptophyta</taxon>
        <taxon>Embryophyta</taxon>
        <taxon>Tracheophyta</taxon>
        <taxon>Spermatophyta</taxon>
        <taxon>Magnoliopsida</taxon>
        <taxon>Liliopsida</taxon>
        <taxon>Zingiberales</taxon>
        <taxon>Musaceae</taxon>
        <taxon>Ensete</taxon>
    </lineage>
</organism>
<evidence type="ECO:0000259" key="9">
    <source>
        <dbReference type="SMART" id="SM00722"/>
    </source>
</evidence>
<comment type="pathway">
    <text evidence="1 7">Glycan metabolism; pectin degradation; 2-dehydro-3-deoxy-D-gluconate from pectin: step 1/5.</text>
</comment>
<dbReference type="Pfam" id="PF04043">
    <property type="entry name" value="PMEI"/>
    <property type="match status" value="1"/>
</dbReference>
<comment type="catalytic activity">
    <reaction evidence="7">
        <text>[(1-&gt;4)-alpha-D-galacturonosyl methyl ester](n) + n H2O = [(1-&gt;4)-alpha-D-galacturonosyl](n) + n methanol + n H(+)</text>
        <dbReference type="Rhea" id="RHEA:22380"/>
        <dbReference type="Rhea" id="RHEA-COMP:14570"/>
        <dbReference type="Rhea" id="RHEA-COMP:14573"/>
        <dbReference type="ChEBI" id="CHEBI:15377"/>
        <dbReference type="ChEBI" id="CHEBI:15378"/>
        <dbReference type="ChEBI" id="CHEBI:17790"/>
        <dbReference type="ChEBI" id="CHEBI:140522"/>
        <dbReference type="ChEBI" id="CHEBI:140523"/>
        <dbReference type="EC" id="3.1.1.11"/>
    </reaction>
</comment>
<keyword evidence="5 7" id="KW-0063">Aspartyl esterase</keyword>
<proteinExistence type="inferred from homology"/>
<dbReference type="EC" id="3.1.1.11" evidence="7"/>
<evidence type="ECO:0000256" key="3">
    <source>
        <dbReference type="ARBA" id="ARBA00007786"/>
    </source>
</evidence>
<evidence type="ECO:0000313" key="11">
    <source>
        <dbReference type="Proteomes" id="UP001222027"/>
    </source>
</evidence>
<reference evidence="10 11" key="1">
    <citation type="submission" date="2022-12" db="EMBL/GenBank/DDBJ databases">
        <title>Chromosome-scale assembly of the Ensete ventricosum genome.</title>
        <authorList>
            <person name="Dussert Y."/>
            <person name="Stocks J."/>
            <person name="Wendawek A."/>
            <person name="Woldeyes F."/>
            <person name="Nichols R.A."/>
            <person name="Borrell J.S."/>
        </authorList>
    </citation>
    <scope>NUCLEOTIDE SEQUENCE [LARGE SCALE GENOMIC DNA]</scope>
    <source>
        <strain evidence="11">cv. Maze</strain>
        <tissue evidence="10">Seeds</tissue>
    </source>
</reference>
<dbReference type="SUPFAM" id="SSF101148">
    <property type="entry name" value="Plant invertase/pectin methylesterase inhibitor"/>
    <property type="match status" value="1"/>
</dbReference>
<dbReference type="GO" id="GO:0004857">
    <property type="term" value="F:enzyme inhibitor activity"/>
    <property type="evidence" value="ECO:0007669"/>
    <property type="project" value="InterPro"/>
</dbReference>
<evidence type="ECO:0000313" key="10">
    <source>
        <dbReference type="EMBL" id="KAJ8493764.1"/>
    </source>
</evidence>
<keyword evidence="4 7" id="KW-0378">Hydrolase</keyword>
<dbReference type="InterPro" id="IPR000070">
    <property type="entry name" value="Pectinesterase_cat"/>
</dbReference>
<dbReference type="InterPro" id="IPR035513">
    <property type="entry name" value="Invertase/methylesterase_inhib"/>
</dbReference>
<dbReference type="InterPro" id="IPR011050">
    <property type="entry name" value="Pectin_lyase_fold/virulence"/>
</dbReference>
<dbReference type="EMBL" id="JAQQAF010000004">
    <property type="protein sequence ID" value="KAJ8493764.1"/>
    <property type="molecule type" value="Genomic_DNA"/>
</dbReference>
<dbReference type="SMART" id="SM00722">
    <property type="entry name" value="CASH"/>
    <property type="match status" value="1"/>
</dbReference>
<dbReference type="Gene3D" id="1.20.140.40">
    <property type="entry name" value="Invertase/pectin methylesterase inhibitor family protein"/>
    <property type="match status" value="1"/>
</dbReference>
<feature type="region of interest" description="Disordered" evidence="8">
    <location>
        <begin position="98"/>
        <end position="117"/>
    </location>
</feature>
<dbReference type="CDD" id="cd15798">
    <property type="entry name" value="PMEI-like_3"/>
    <property type="match status" value="1"/>
</dbReference>
<comment type="similarity">
    <text evidence="2">In the N-terminal section; belongs to the PMEI family.</text>
</comment>
<dbReference type="InterPro" id="IPR006501">
    <property type="entry name" value="Pectinesterase_inhib_dom"/>
</dbReference>
<dbReference type="Pfam" id="PF01095">
    <property type="entry name" value="Pectinesterase"/>
    <property type="match status" value="1"/>
</dbReference>
<dbReference type="GO" id="GO:0030599">
    <property type="term" value="F:pectinesterase activity"/>
    <property type="evidence" value="ECO:0007669"/>
    <property type="project" value="UniProtKB-UniRule"/>
</dbReference>